<dbReference type="GO" id="GO:0008168">
    <property type="term" value="F:methyltransferase activity"/>
    <property type="evidence" value="ECO:0007669"/>
    <property type="project" value="UniProtKB-KW"/>
</dbReference>
<dbReference type="CDD" id="cd02440">
    <property type="entry name" value="AdoMet_MTases"/>
    <property type="match status" value="1"/>
</dbReference>
<proteinExistence type="predicted"/>
<evidence type="ECO:0000313" key="2">
    <source>
        <dbReference type="Proteomes" id="UP000190675"/>
    </source>
</evidence>
<keyword evidence="1" id="KW-0489">Methyltransferase</keyword>
<dbReference type="AlphaFoldDB" id="A0A1M5LKX3"/>
<dbReference type="EMBL" id="LT670818">
    <property type="protein sequence ID" value="SHG65655.1"/>
    <property type="molecule type" value="Genomic_DNA"/>
</dbReference>
<protein>
    <submittedName>
        <fullName evidence="1">2-polyprenyl-3-methyl-5-hydroxy-6-metoxy-1,4-benzoquinol methylase</fullName>
    </submittedName>
</protein>
<dbReference type="Proteomes" id="UP000190675">
    <property type="component" value="Chromosome I"/>
</dbReference>
<keyword evidence="1" id="KW-0808">Transferase</keyword>
<reference evidence="1 2" key="1">
    <citation type="submission" date="2016-11" db="EMBL/GenBank/DDBJ databases">
        <authorList>
            <person name="Jaros S."/>
            <person name="Januszkiewicz K."/>
            <person name="Wedrychowicz H."/>
        </authorList>
    </citation>
    <scope>NUCLEOTIDE SEQUENCE [LARGE SCALE GENOMIC DNA]</scope>
    <source>
        <strain evidence="1 2">GAS242</strain>
    </source>
</reference>
<evidence type="ECO:0000313" key="1">
    <source>
        <dbReference type="EMBL" id="SHG65655.1"/>
    </source>
</evidence>
<dbReference type="RefSeq" id="WP_244567928.1">
    <property type="nucleotide sequence ID" value="NZ_LT670818.1"/>
</dbReference>
<dbReference type="GO" id="GO:0032259">
    <property type="term" value="P:methylation"/>
    <property type="evidence" value="ECO:0007669"/>
    <property type="project" value="UniProtKB-KW"/>
</dbReference>
<dbReference type="Gene3D" id="3.40.50.150">
    <property type="entry name" value="Vaccinia Virus protein VP39"/>
    <property type="match status" value="1"/>
</dbReference>
<dbReference type="InterPro" id="IPR029063">
    <property type="entry name" value="SAM-dependent_MTases_sf"/>
</dbReference>
<organism evidence="1 2">
    <name type="scientific">Bradyrhizobium erythrophlei</name>
    <dbReference type="NCBI Taxonomy" id="1437360"/>
    <lineage>
        <taxon>Bacteria</taxon>
        <taxon>Pseudomonadati</taxon>
        <taxon>Pseudomonadota</taxon>
        <taxon>Alphaproteobacteria</taxon>
        <taxon>Hyphomicrobiales</taxon>
        <taxon>Nitrobacteraceae</taxon>
        <taxon>Bradyrhizobium</taxon>
    </lineage>
</organism>
<gene>
    <name evidence="1" type="ORF">SAMN05444169_3531</name>
</gene>
<dbReference type="Pfam" id="PF13489">
    <property type="entry name" value="Methyltransf_23"/>
    <property type="match status" value="1"/>
</dbReference>
<sequence>MNKTVTIDLTRAAPADVTADLRVMAGATAAELPQALLELAPGEARDSLLAVHGILGSRLPPARLSIYEAGGGSTSFLPLDVLRRAHVTVVDIDEDQIRNNDYAQEAILGDVQVHRFAPGSFDLVICYNVIEHLPDVEAALSRFCESLKQGGLMFIGAPNPNSLSGVVTKYSPHWFHVWFYRHVRGEKQAGQPGEPPFPTFFHPLVTLSNLEAYANAHGLEVTYLKEFESPRFPEMRTRKPALAALLDAAATVMNFLIPGKRDVRHGDYHVILRKR</sequence>
<accession>A0A1M5LKX3</accession>
<name>A0A1M5LKX3_9BRAD</name>
<dbReference type="SUPFAM" id="SSF53335">
    <property type="entry name" value="S-adenosyl-L-methionine-dependent methyltransferases"/>
    <property type="match status" value="1"/>
</dbReference>